<feature type="repeat" description="PPR" evidence="3">
    <location>
        <begin position="287"/>
        <end position="321"/>
    </location>
</feature>
<gene>
    <name evidence="4" type="ORF">LUZ63_001616</name>
</gene>
<keyword evidence="5" id="KW-1185">Reference proteome</keyword>
<organism evidence="4 5">
    <name type="scientific">Rhynchospora breviuscula</name>
    <dbReference type="NCBI Taxonomy" id="2022672"/>
    <lineage>
        <taxon>Eukaryota</taxon>
        <taxon>Viridiplantae</taxon>
        <taxon>Streptophyta</taxon>
        <taxon>Embryophyta</taxon>
        <taxon>Tracheophyta</taxon>
        <taxon>Spermatophyta</taxon>
        <taxon>Magnoliopsida</taxon>
        <taxon>Liliopsida</taxon>
        <taxon>Poales</taxon>
        <taxon>Cyperaceae</taxon>
        <taxon>Cyperoideae</taxon>
        <taxon>Rhynchosporeae</taxon>
        <taxon>Rhynchospora</taxon>
    </lineage>
</organism>
<dbReference type="InterPro" id="IPR002885">
    <property type="entry name" value="PPR_rpt"/>
</dbReference>
<name>A0A9Q0CX84_9POAL</name>
<feature type="repeat" description="PPR" evidence="3">
    <location>
        <begin position="225"/>
        <end position="259"/>
    </location>
</feature>
<proteinExistence type="predicted"/>
<evidence type="ECO:0000256" key="1">
    <source>
        <dbReference type="ARBA" id="ARBA00022737"/>
    </source>
</evidence>
<evidence type="ECO:0000313" key="4">
    <source>
        <dbReference type="EMBL" id="KAJ1701837.1"/>
    </source>
</evidence>
<sequence length="532" mass="59774">MRSSTPRPKPESASTRPAPCLLSLLSHHISQGNLSLAISSLPLFSRSGLRPPFYLLSSLLHRCLSTSSLHLARQLYIFLRVSRLYSSAVPCSAPLATHLLRFHFLNGDLSQADKLFAKMPNPSLYSYNVMLSGYARLGVMDSARGLFDRMPYRDLVSWNTIIFALARNGSPYGAVDLYFRLRRSSYGYNQYTFTGVLYACCQILDTWLVKQIHKQLLIIGLCWTNLVISSSLVDAYARCGLMQDAREVFDEMQVKDLVAWTVMVHGYAKCCNLESAQKLFDAMPVRNLITWNVLIGGYIRVGQPIKALDLFRRMVHTGFRLDQFNFSSSLNACATACFINFGKQIHGHLIRTNLKLNAVVFSSLIDMYSKCGNLAGARHVFSRVSLYKRDIVVWSTMMSALSQHGLGRETLNLFNEMIRSRKRPKPSTLLIVLNACKSSGLVHEGVRIFAEMEEKYGFAPREKHFSCLIDLLAQAGLVAEAIDLIGKMPSGSSERGWHSLFASCKIGGCVKIPKEIEEVITRTELEFQEYAL</sequence>
<feature type="repeat" description="PPR" evidence="3">
    <location>
        <begin position="123"/>
        <end position="157"/>
    </location>
</feature>
<dbReference type="FunFam" id="1.25.40.10:FF:000158">
    <property type="entry name" value="pentatricopeptide repeat-containing protein At2g33680"/>
    <property type="match status" value="1"/>
</dbReference>
<dbReference type="GO" id="GO:0003723">
    <property type="term" value="F:RNA binding"/>
    <property type="evidence" value="ECO:0007669"/>
    <property type="project" value="InterPro"/>
</dbReference>
<feature type="repeat" description="PPR" evidence="3">
    <location>
        <begin position="390"/>
        <end position="424"/>
    </location>
</feature>
<accession>A0A9Q0CX84</accession>
<dbReference type="InterPro" id="IPR046960">
    <property type="entry name" value="PPR_At4g14850-like_plant"/>
</dbReference>
<reference evidence="4" key="1">
    <citation type="journal article" date="2022" name="Cell">
        <title>Repeat-based holocentromeres influence genome architecture and karyotype evolution.</title>
        <authorList>
            <person name="Hofstatter P.G."/>
            <person name="Thangavel G."/>
            <person name="Lux T."/>
            <person name="Neumann P."/>
            <person name="Vondrak T."/>
            <person name="Novak P."/>
            <person name="Zhang M."/>
            <person name="Costa L."/>
            <person name="Castellani M."/>
            <person name="Scott A."/>
            <person name="Toegelov H."/>
            <person name="Fuchs J."/>
            <person name="Mata-Sucre Y."/>
            <person name="Dias Y."/>
            <person name="Vanzela A.L.L."/>
            <person name="Huettel B."/>
            <person name="Almeida C.C.S."/>
            <person name="Simkova H."/>
            <person name="Souza G."/>
            <person name="Pedrosa-Harand A."/>
            <person name="Macas J."/>
            <person name="Mayer K.F.X."/>
            <person name="Houben A."/>
            <person name="Marques A."/>
        </authorList>
    </citation>
    <scope>NUCLEOTIDE SEQUENCE</scope>
    <source>
        <strain evidence="4">RhyBre1mFocal</strain>
    </source>
</reference>
<comment type="caution">
    <text evidence="4">The sequence shown here is derived from an EMBL/GenBank/DDBJ whole genome shotgun (WGS) entry which is preliminary data.</text>
</comment>
<evidence type="ECO:0008006" key="6">
    <source>
        <dbReference type="Google" id="ProtNLM"/>
    </source>
</evidence>
<protein>
    <recommendedName>
        <fullName evidence="6">Pentatricopeptide repeat-containing protein</fullName>
    </recommendedName>
</protein>
<dbReference type="EMBL" id="JAMQYH010000001">
    <property type="protein sequence ID" value="KAJ1701837.1"/>
    <property type="molecule type" value="Genomic_DNA"/>
</dbReference>
<dbReference type="PANTHER" id="PTHR47926">
    <property type="entry name" value="PENTATRICOPEPTIDE REPEAT-CONTAINING PROTEIN"/>
    <property type="match status" value="1"/>
</dbReference>
<dbReference type="Pfam" id="PF13041">
    <property type="entry name" value="PPR_2"/>
    <property type="match status" value="1"/>
</dbReference>
<keyword evidence="2" id="KW-0809">Transit peptide</keyword>
<dbReference type="GO" id="GO:0009451">
    <property type="term" value="P:RNA modification"/>
    <property type="evidence" value="ECO:0007669"/>
    <property type="project" value="InterPro"/>
</dbReference>
<keyword evidence="1" id="KW-0677">Repeat</keyword>
<dbReference type="OrthoDB" id="185373at2759"/>
<dbReference type="GO" id="GO:0099402">
    <property type="term" value="P:plant organ development"/>
    <property type="evidence" value="ECO:0007669"/>
    <property type="project" value="UniProtKB-ARBA"/>
</dbReference>
<dbReference type="Pfam" id="PF01535">
    <property type="entry name" value="PPR"/>
    <property type="match status" value="7"/>
</dbReference>
<evidence type="ECO:0000256" key="2">
    <source>
        <dbReference type="ARBA" id="ARBA00022946"/>
    </source>
</evidence>
<dbReference type="InterPro" id="IPR011990">
    <property type="entry name" value="TPR-like_helical_dom_sf"/>
</dbReference>
<evidence type="ECO:0000256" key="3">
    <source>
        <dbReference type="PROSITE-ProRule" id="PRU00708"/>
    </source>
</evidence>
<evidence type="ECO:0000313" key="5">
    <source>
        <dbReference type="Proteomes" id="UP001151287"/>
    </source>
</evidence>
<dbReference type="NCBIfam" id="TIGR00756">
    <property type="entry name" value="PPR"/>
    <property type="match status" value="4"/>
</dbReference>
<dbReference type="PANTHER" id="PTHR47926:SF465">
    <property type="entry name" value="PENTATRICOPEPTIDE REPEAT (PPR-LIKE) SUPERFAMILY PROTEIN"/>
    <property type="match status" value="1"/>
</dbReference>
<dbReference type="PROSITE" id="PS51375">
    <property type="entry name" value="PPR"/>
    <property type="match status" value="4"/>
</dbReference>
<dbReference type="AlphaFoldDB" id="A0A9Q0CX84"/>
<dbReference type="Proteomes" id="UP001151287">
    <property type="component" value="Unassembled WGS sequence"/>
</dbReference>
<dbReference type="Gene3D" id="1.25.40.10">
    <property type="entry name" value="Tetratricopeptide repeat domain"/>
    <property type="match status" value="3"/>
</dbReference>